<name>A0A396GUY3_MEDTR</name>
<dbReference type="Gramene" id="rna38331">
    <property type="protein sequence ID" value="RHN44238.1"/>
    <property type="gene ID" value="gene38331"/>
</dbReference>
<dbReference type="InterPro" id="IPR009810">
    <property type="entry name" value="Nodulin_late_dom"/>
</dbReference>
<dbReference type="EMBL" id="PSQE01000007">
    <property type="protein sequence ID" value="RHN44238.1"/>
    <property type="molecule type" value="Genomic_DNA"/>
</dbReference>
<evidence type="ECO:0000259" key="2">
    <source>
        <dbReference type="Pfam" id="PF07127"/>
    </source>
</evidence>
<reference evidence="3" key="1">
    <citation type="journal article" date="2018" name="Nat. Plants">
        <title>Whole-genome landscape of Medicago truncatula symbiotic genes.</title>
        <authorList>
            <person name="Pecrix Y."/>
            <person name="Gamas P."/>
            <person name="Carrere S."/>
        </authorList>
    </citation>
    <scope>NUCLEOTIDE SEQUENCE</scope>
    <source>
        <tissue evidence="3">Leaves</tissue>
    </source>
</reference>
<dbReference type="Proteomes" id="UP000265566">
    <property type="component" value="Chromosome 7"/>
</dbReference>
<gene>
    <name evidence="3" type="ORF">MtrunA17_Chr7g0217201</name>
</gene>
<dbReference type="Pfam" id="PF07127">
    <property type="entry name" value="Nodulin_late"/>
    <property type="match status" value="1"/>
</dbReference>
<comment type="caution">
    <text evidence="3">The sequence shown here is derived from an EMBL/GenBank/DDBJ whole genome shotgun (WGS) entry which is preliminary data.</text>
</comment>
<evidence type="ECO:0000313" key="3">
    <source>
        <dbReference type="EMBL" id="RHN44238.1"/>
    </source>
</evidence>
<proteinExistence type="predicted"/>
<keyword evidence="1" id="KW-0732">Signal</keyword>
<feature type="domain" description="Late nodulin" evidence="2">
    <location>
        <begin position="1"/>
        <end position="50"/>
    </location>
</feature>
<organism evidence="3">
    <name type="scientific">Medicago truncatula</name>
    <name type="common">Barrel medic</name>
    <name type="synonym">Medicago tribuloides</name>
    <dbReference type="NCBI Taxonomy" id="3880"/>
    <lineage>
        <taxon>Eukaryota</taxon>
        <taxon>Viridiplantae</taxon>
        <taxon>Streptophyta</taxon>
        <taxon>Embryophyta</taxon>
        <taxon>Tracheophyta</taxon>
        <taxon>Spermatophyta</taxon>
        <taxon>Magnoliopsida</taxon>
        <taxon>eudicotyledons</taxon>
        <taxon>Gunneridae</taxon>
        <taxon>Pentapetalae</taxon>
        <taxon>rosids</taxon>
        <taxon>fabids</taxon>
        <taxon>Fabales</taxon>
        <taxon>Fabaceae</taxon>
        <taxon>Papilionoideae</taxon>
        <taxon>50 kb inversion clade</taxon>
        <taxon>NPAAA clade</taxon>
        <taxon>Hologalegina</taxon>
        <taxon>IRL clade</taxon>
        <taxon>Trifolieae</taxon>
        <taxon>Medicago</taxon>
    </lineage>
</organism>
<dbReference type="AlphaFoldDB" id="A0A396GUY3"/>
<feature type="chain" id="PRO_5018132808" evidence="1">
    <location>
        <begin position="25"/>
        <end position="127"/>
    </location>
</feature>
<feature type="signal peptide" evidence="1">
    <location>
        <begin position="1"/>
        <end position="24"/>
    </location>
</feature>
<protein>
    <submittedName>
        <fullName evidence="3">Putative Late nodulin</fullName>
    </submittedName>
</protein>
<evidence type="ECO:0000256" key="1">
    <source>
        <dbReference type="SAM" id="SignalP"/>
    </source>
</evidence>
<dbReference type="GO" id="GO:0046872">
    <property type="term" value="F:metal ion binding"/>
    <property type="evidence" value="ECO:0007669"/>
    <property type="project" value="InterPro"/>
</dbReference>
<accession>A0A396GUY3</accession>
<sequence length="127" mass="14848">MAQIYMFVYVLIIFLSLFLVIINCTPIPCNTPADCPKRVCIYPLRAKCINFNFRFELKTSSKEKKIEKSTKRQKKEITRLQLAMASSKGEQFQNATKITRHQLAMASRRRAYSPWRMEGLARRVRAV</sequence>